<evidence type="ECO:0000259" key="3">
    <source>
        <dbReference type="PROSITE" id="PS50102"/>
    </source>
</evidence>
<name>A0A8S3ZVW1_9EUPU</name>
<dbReference type="SUPFAM" id="SSF54928">
    <property type="entry name" value="RNA-binding domain, RBD"/>
    <property type="match status" value="1"/>
</dbReference>
<dbReference type="InterPro" id="IPR051485">
    <property type="entry name" value="SR-CTD_assoc_factor"/>
</dbReference>
<organism evidence="4 5">
    <name type="scientific">Candidula unifasciata</name>
    <dbReference type="NCBI Taxonomy" id="100452"/>
    <lineage>
        <taxon>Eukaryota</taxon>
        <taxon>Metazoa</taxon>
        <taxon>Spiralia</taxon>
        <taxon>Lophotrochozoa</taxon>
        <taxon>Mollusca</taxon>
        <taxon>Gastropoda</taxon>
        <taxon>Heterobranchia</taxon>
        <taxon>Euthyneura</taxon>
        <taxon>Panpulmonata</taxon>
        <taxon>Eupulmonata</taxon>
        <taxon>Stylommatophora</taxon>
        <taxon>Helicina</taxon>
        <taxon>Helicoidea</taxon>
        <taxon>Geomitridae</taxon>
        <taxon>Candidula</taxon>
    </lineage>
</organism>
<dbReference type="InterPro" id="IPR035979">
    <property type="entry name" value="RBD_domain_sf"/>
</dbReference>
<keyword evidence="5" id="KW-1185">Reference proteome</keyword>
<dbReference type="Pfam" id="PF00076">
    <property type="entry name" value="RRM_1"/>
    <property type="match status" value="1"/>
</dbReference>
<dbReference type="SMART" id="SM00360">
    <property type="entry name" value="RRM"/>
    <property type="match status" value="1"/>
</dbReference>
<protein>
    <recommendedName>
        <fullName evidence="3">RRM domain-containing protein</fullName>
    </recommendedName>
</protein>
<dbReference type="PANTHER" id="PTHR23140:SF4">
    <property type="entry name" value="PROTEIN CBR-NRD-1"/>
    <property type="match status" value="1"/>
</dbReference>
<feature type="compositionally biased region" description="Basic and acidic residues" evidence="2">
    <location>
        <begin position="783"/>
        <end position="794"/>
    </location>
</feature>
<feature type="region of interest" description="Disordered" evidence="2">
    <location>
        <begin position="769"/>
        <end position="956"/>
    </location>
</feature>
<dbReference type="Proteomes" id="UP000678393">
    <property type="component" value="Unassembled WGS sequence"/>
</dbReference>
<feature type="compositionally biased region" description="Polar residues" evidence="2">
    <location>
        <begin position="944"/>
        <end position="956"/>
    </location>
</feature>
<dbReference type="GO" id="GO:0005634">
    <property type="term" value="C:nucleus"/>
    <property type="evidence" value="ECO:0007669"/>
    <property type="project" value="TreeGrafter"/>
</dbReference>
<evidence type="ECO:0000313" key="5">
    <source>
        <dbReference type="Proteomes" id="UP000678393"/>
    </source>
</evidence>
<dbReference type="Gene3D" id="3.30.70.330">
    <property type="match status" value="1"/>
</dbReference>
<dbReference type="InterPro" id="IPR012677">
    <property type="entry name" value="Nucleotide-bd_a/b_plait_sf"/>
</dbReference>
<feature type="compositionally biased region" description="Acidic residues" evidence="2">
    <location>
        <begin position="359"/>
        <end position="376"/>
    </location>
</feature>
<proteinExistence type="predicted"/>
<feature type="region of interest" description="Disordered" evidence="2">
    <location>
        <begin position="119"/>
        <end position="162"/>
    </location>
</feature>
<feature type="region of interest" description="Disordered" evidence="2">
    <location>
        <begin position="320"/>
        <end position="396"/>
    </location>
</feature>
<dbReference type="PROSITE" id="PS50102">
    <property type="entry name" value="RRM"/>
    <property type="match status" value="1"/>
</dbReference>
<sequence length="956" mass="104027">CSTTLWLGHVTKHTSEQELREHIEKYGTIRTINMIPPRGCAFVCLTKRKDAFKALDRLKGIKINGNSLKVAWAPGIGVKESVFKDLWDVELGVTYIPWEQLPAEVTPLVAGGMVDEDSLPERLKGMNTGEEDIEEPPPAENPSTDNADTSHDEDMMTPYQPQQMSFGPPGQPSNFTLPGGPLGALGQGLLNLLAASGPLGLLGAPPPMGLQAALGGGLALGGPGMRLPNNMGGMNNMGGLGNMGGGLPGLSGPGPHLPGMRPGQINMGFQGPMMGQGNRMASPMGGPSPGIDIRPHHAGMNSPGPRGPFGQFDLPRFQHLQNQGGMRPPFFNSNRADSDQPSMEDSEKRAMAEPKEWPPDDEVNAEDEQDEDPPIDSDERMFPPRGSHSMGRPNLPGMRPFSNLLSPRGMLPGQGHPNAMMGMPRAQSPNPGMPSLRPLRMMPPGQQQPAHPMQGGPGHNFSLAQGGMRLPLPGLRIRPGGMIPAPSSPHLLPPSSGASVSVSANGPMIVTSPEPPVSDMPPLNERDRDRNSPDLPLPGPDLLPHPDDDLLRLHPPGFMSLRPMQGGNRPPFHPFHGPGFPPMNFRLRGGDGLLGARPDGQGGGFDRFRGPHPLRPFGRMDGPPFGRRFDLPFRPPVGFLDFDEMDDRAECRPFPRFDLDNHSRLHDLDDRSLPRYIDERRRSHEMRGGHPDLEMRGGHPDLEMRGHHPDLEMRGIHLDFEMRGRHPDLEMRGRHPDLEMRGRHPDMEIRDRHPDLEMRGRHADLEMRGGNSDIEMRGGNSDMEMRGGHSDMEMRGGNSDIEMRGGHSDIEMRGGHPGLEMRSEPQDLEMRGGPPDPDSLEDNAQRSRRRDGSGRVSRWHEETSQPEPAADSSPAENKAVPTESPPPAEEKETSAPLESNPAASPVETEAVAGKDTEAAIPNPEVDTPVETTEDKTVKEGENLTEVNSPTTETTSS</sequence>
<feature type="compositionally biased region" description="Basic and acidic residues" evidence="2">
    <location>
        <begin position="932"/>
        <end position="941"/>
    </location>
</feature>
<feature type="non-terminal residue" evidence="4">
    <location>
        <position position="956"/>
    </location>
</feature>
<feature type="compositionally biased region" description="Polar residues" evidence="2">
    <location>
        <begin position="331"/>
        <end position="343"/>
    </location>
</feature>
<feature type="compositionally biased region" description="Low complexity" evidence="2">
    <location>
        <begin position="487"/>
        <end position="506"/>
    </location>
</feature>
<reference evidence="4" key="1">
    <citation type="submission" date="2021-04" db="EMBL/GenBank/DDBJ databases">
        <authorList>
            <consortium name="Molecular Ecology Group"/>
        </authorList>
    </citation>
    <scope>NUCLEOTIDE SEQUENCE</scope>
</reference>
<dbReference type="GO" id="GO:0003723">
    <property type="term" value="F:RNA binding"/>
    <property type="evidence" value="ECO:0007669"/>
    <property type="project" value="UniProtKB-UniRule"/>
</dbReference>
<dbReference type="InterPro" id="IPR000504">
    <property type="entry name" value="RRM_dom"/>
</dbReference>
<dbReference type="EMBL" id="CAJHNH020005090">
    <property type="protein sequence ID" value="CAG5132100.1"/>
    <property type="molecule type" value="Genomic_DNA"/>
</dbReference>
<accession>A0A8S3ZVW1</accession>
<dbReference type="AlphaFoldDB" id="A0A8S3ZVW1"/>
<feature type="compositionally biased region" description="Basic and acidic residues" evidence="2">
    <location>
        <begin position="850"/>
        <end position="863"/>
    </location>
</feature>
<feature type="compositionally biased region" description="Basic and acidic residues" evidence="2">
    <location>
        <begin position="345"/>
        <end position="358"/>
    </location>
</feature>
<comment type="caution">
    <text evidence="4">The sequence shown here is derived from an EMBL/GenBank/DDBJ whole genome shotgun (WGS) entry which is preliminary data.</text>
</comment>
<feature type="compositionally biased region" description="Basic and acidic residues" evidence="2">
    <location>
        <begin position="801"/>
        <end position="830"/>
    </location>
</feature>
<dbReference type="OrthoDB" id="6163005at2759"/>
<feature type="domain" description="RRM" evidence="3">
    <location>
        <begin position="3"/>
        <end position="75"/>
    </location>
</feature>
<gene>
    <name evidence="4" type="ORF">CUNI_LOCUS17658</name>
</gene>
<evidence type="ECO:0000313" key="4">
    <source>
        <dbReference type="EMBL" id="CAG5132100.1"/>
    </source>
</evidence>
<evidence type="ECO:0000256" key="1">
    <source>
        <dbReference type="PROSITE-ProRule" id="PRU00176"/>
    </source>
</evidence>
<feature type="region of interest" description="Disordered" evidence="2">
    <location>
        <begin position="487"/>
        <end position="547"/>
    </location>
</feature>
<evidence type="ECO:0000256" key="2">
    <source>
        <dbReference type="SAM" id="MobiDB-lite"/>
    </source>
</evidence>
<keyword evidence="1" id="KW-0694">RNA-binding</keyword>
<dbReference type="PANTHER" id="PTHR23140">
    <property type="entry name" value="RNA PROCESSING PROTEIN LD23810P"/>
    <property type="match status" value="1"/>
</dbReference>